<organism evidence="2 3">
    <name type="scientific">Holothuria leucospilota</name>
    <name type="common">Black long sea cucumber</name>
    <name type="synonym">Mertensiothuria leucospilota</name>
    <dbReference type="NCBI Taxonomy" id="206669"/>
    <lineage>
        <taxon>Eukaryota</taxon>
        <taxon>Metazoa</taxon>
        <taxon>Echinodermata</taxon>
        <taxon>Eleutherozoa</taxon>
        <taxon>Echinozoa</taxon>
        <taxon>Holothuroidea</taxon>
        <taxon>Aspidochirotacea</taxon>
        <taxon>Aspidochirotida</taxon>
        <taxon>Holothuriidae</taxon>
        <taxon>Holothuria</taxon>
    </lineage>
</organism>
<evidence type="ECO:0000313" key="3">
    <source>
        <dbReference type="Proteomes" id="UP001152320"/>
    </source>
</evidence>
<protein>
    <submittedName>
        <fullName evidence="2">Uncharacterized protein</fullName>
    </submittedName>
</protein>
<keyword evidence="3" id="KW-1185">Reference proteome</keyword>
<evidence type="ECO:0000256" key="1">
    <source>
        <dbReference type="SAM" id="MobiDB-lite"/>
    </source>
</evidence>
<dbReference type="EMBL" id="JAIZAY010000014">
    <property type="protein sequence ID" value="KAJ8029267.1"/>
    <property type="molecule type" value="Genomic_DNA"/>
</dbReference>
<comment type="caution">
    <text evidence="2">The sequence shown here is derived from an EMBL/GenBank/DDBJ whole genome shotgun (WGS) entry which is preliminary data.</text>
</comment>
<name>A0A9Q1BM84_HOLLE</name>
<accession>A0A9Q1BM84</accession>
<evidence type="ECO:0000313" key="2">
    <source>
        <dbReference type="EMBL" id="KAJ8029267.1"/>
    </source>
</evidence>
<dbReference type="AlphaFoldDB" id="A0A9Q1BM84"/>
<proteinExistence type="predicted"/>
<feature type="region of interest" description="Disordered" evidence="1">
    <location>
        <begin position="63"/>
        <end position="87"/>
    </location>
</feature>
<gene>
    <name evidence="2" type="ORF">HOLleu_28621</name>
</gene>
<dbReference type="Proteomes" id="UP001152320">
    <property type="component" value="Chromosome 14"/>
</dbReference>
<reference evidence="2" key="1">
    <citation type="submission" date="2021-10" db="EMBL/GenBank/DDBJ databases">
        <title>Tropical sea cucumber genome reveals ecological adaptation and Cuvierian tubules defense mechanism.</title>
        <authorList>
            <person name="Chen T."/>
        </authorList>
    </citation>
    <scope>NUCLEOTIDE SEQUENCE</scope>
    <source>
        <strain evidence="2">Nanhai2018</strain>
        <tissue evidence="2">Muscle</tissue>
    </source>
</reference>
<sequence length="104" mass="12014">MGYMADMSTTDNLLKVHELLPEHIQFKWAKVVYKLMENQMRPNFSHITGFVEEQAKVAGNVNGKRVGRSQKPPKSTLMPRKSKETRATFATQDDTYETTYRKTC</sequence>